<proteinExistence type="predicted"/>
<dbReference type="CDD" id="cd02042">
    <property type="entry name" value="ParAB_family"/>
    <property type="match status" value="1"/>
</dbReference>
<feature type="domain" description="CobQ/CobB/MinD/ParA nucleotide binding" evidence="1">
    <location>
        <begin position="4"/>
        <end position="180"/>
    </location>
</feature>
<name>A0A0R3LM41_9BRAD</name>
<keyword evidence="3" id="KW-1185">Reference proteome</keyword>
<dbReference type="SUPFAM" id="SSF52540">
    <property type="entry name" value="P-loop containing nucleoside triphosphate hydrolases"/>
    <property type="match status" value="1"/>
</dbReference>
<accession>A0A0R3LM41</accession>
<dbReference type="RefSeq" id="WP_057835747.1">
    <property type="nucleotide sequence ID" value="NZ_LLXZ01000081.1"/>
</dbReference>
<dbReference type="PANTHER" id="PTHR13696">
    <property type="entry name" value="P-LOOP CONTAINING NUCLEOSIDE TRIPHOSPHATE HYDROLASE"/>
    <property type="match status" value="1"/>
</dbReference>
<dbReference type="PIRSF" id="PIRSF009320">
    <property type="entry name" value="Nuc_binding_HP_1000"/>
    <property type="match status" value="1"/>
</dbReference>
<reference evidence="2 3" key="1">
    <citation type="submission" date="2014-03" db="EMBL/GenBank/DDBJ databases">
        <title>Bradyrhizobium valentinum sp. nov., isolated from effective nodules of Lupinus mariae-josephae, a lupine endemic of basic-lime soils in Eastern Spain.</title>
        <authorList>
            <person name="Duran D."/>
            <person name="Rey L."/>
            <person name="Navarro A."/>
            <person name="Busquets A."/>
            <person name="Imperial J."/>
            <person name="Ruiz-Argueso T."/>
        </authorList>
    </citation>
    <scope>NUCLEOTIDE SEQUENCE [LARGE SCALE GENOMIC DNA]</scope>
    <source>
        <strain evidence="2 3">PAC68</strain>
    </source>
</reference>
<protein>
    <submittedName>
        <fullName evidence="2">Cobyrinic acid a,c-diamide synthase</fullName>
    </submittedName>
</protein>
<dbReference type="AlphaFoldDB" id="A0A0R3LM41"/>
<dbReference type="Pfam" id="PF01656">
    <property type="entry name" value="CbiA"/>
    <property type="match status" value="1"/>
</dbReference>
<sequence length="226" mass="23921">MNVIVFASRKGGSGKSTLAAHLAAHVHKATKPILLVDADPQGSLTLWHKLRGTNEPPIKAAVNSVSGIVAAAKRDGVEWVFIDTPPNLSAVVDDAIRNATMVIIPARPGVFDVNAVQETIQTCRSARKPYAVVVNGAPAERDGAESRIVTIAREALAKFRAPVWSGQITNRADLIMALSQGEGAREYYAEGRAAAEISRLWGAIERSIKAIRGTASASGAMHKQAA</sequence>
<gene>
    <name evidence="2" type="ORF">CQ12_26745</name>
</gene>
<evidence type="ECO:0000259" key="1">
    <source>
        <dbReference type="Pfam" id="PF01656"/>
    </source>
</evidence>
<dbReference type="InterPro" id="IPR050678">
    <property type="entry name" value="DNA_Partitioning_ATPase"/>
</dbReference>
<organism evidence="2 3">
    <name type="scientific">Bradyrhizobium jicamae</name>
    <dbReference type="NCBI Taxonomy" id="280332"/>
    <lineage>
        <taxon>Bacteria</taxon>
        <taxon>Pseudomonadati</taxon>
        <taxon>Pseudomonadota</taxon>
        <taxon>Alphaproteobacteria</taxon>
        <taxon>Hyphomicrobiales</taxon>
        <taxon>Nitrobacteraceae</taxon>
        <taxon>Bradyrhizobium</taxon>
    </lineage>
</organism>
<dbReference type="InterPro" id="IPR002586">
    <property type="entry name" value="CobQ/CobB/MinD/ParA_Nub-bd_dom"/>
</dbReference>
<dbReference type="STRING" id="280332.CQ12_26745"/>
<dbReference type="Proteomes" id="UP000050863">
    <property type="component" value="Unassembled WGS sequence"/>
</dbReference>
<comment type="caution">
    <text evidence="2">The sequence shown here is derived from an EMBL/GenBank/DDBJ whole genome shotgun (WGS) entry which is preliminary data.</text>
</comment>
<evidence type="ECO:0000313" key="2">
    <source>
        <dbReference type="EMBL" id="KRR08817.1"/>
    </source>
</evidence>
<dbReference type="Gene3D" id="3.40.50.300">
    <property type="entry name" value="P-loop containing nucleotide triphosphate hydrolases"/>
    <property type="match status" value="1"/>
</dbReference>
<dbReference type="OrthoDB" id="9804460at2"/>
<dbReference type="PANTHER" id="PTHR13696:SF96">
    <property type="entry name" value="COBQ_COBB_MIND_PARA NUCLEOTIDE BINDING DOMAIN-CONTAINING PROTEIN"/>
    <property type="match status" value="1"/>
</dbReference>
<evidence type="ECO:0000313" key="3">
    <source>
        <dbReference type="Proteomes" id="UP000050863"/>
    </source>
</evidence>
<dbReference type="InterPro" id="IPR027417">
    <property type="entry name" value="P-loop_NTPase"/>
</dbReference>
<dbReference type="EMBL" id="LLXZ01000081">
    <property type="protein sequence ID" value="KRR08817.1"/>
    <property type="molecule type" value="Genomic_DNA"/>
</dbReference>